<reference evidence="1 2" key="1">
    <citation type="submission" date="2015-09" db="EMBL/GenBank/DDBJ databases">
        <title>Host preference determinants of Valsa canker pathogens revealed by comparative genomics.</title>
        <authorList>
            <person name="Yin Z."/>
            <person name="Huang L."/>
        </authorList>
    </citation>
    <scope>NUCLEOTIDE SEQUENCE [LARGE SCALE GENOMIC DNA]</scope>
    <source>
        <strain evidence="1 2">YSFL</strain>
    </source>
</reference>
<evidence type="ECO:0000313" key="1">
    <source>
        <dbReference type="EMBL" id="ROV99841.1"/>
    </source>
</evidence>
<evidence type="ECO:0000313" key="2">
    <source>
        <dbReference type="Proteomes" id="UP000284375"/>
    </source>
</evidence>
<dbReference type="Proteomes" id="UP000284375">
    <property type="component" value="Unassembled WGS sequence"/>
</dbReference>
<gene>
    <name evidence="1" type="ORF">VSDG_02990</name>
</gene>
<dbReference type="AlphaFoldDB" id="A0A423W900"/>
<accession>A0A423W900</accession>
<name>A0A423W900_CYTCH</name>
<protein>
    <submittedName>
        <fullName evidence="1">Uncharacterized protein</fullName>
    </submittedName>
</protein>
<dbReference type="OrthoDB" id="5237488at2759"/>
<sequence>MASSVGLSSTSMTSNDQSTAGLTLEILAMDVNLLIEEAEGFVLAGRGALLPEGWAGCIRSMIDQVEAQIQSEQDSHSLEGEHRRVRDSWDSTEIWWRSKKQVTYSSTATSCQETSLSCDEEESADPEILSELGNHNECIEETDVLEEPRPKIADLQENVYALLSVISMQMAGFRSLKQRKTNLNNHIEDLYESPDGMGERLCLEILQIRFDAISVQLQAVFNMQCHERESQGGDVDDEEMMAMVLENQKRTEMLRSIQNVLERTEGLLRELGRK</sequence>
<proteinExistence type="predicted"/>
<organism evidence="1 2">
    <name type="scientific">Cytospora chrysosperma</name>
    <name type="common">Cytospora canker fungus</name>
    <name type="synonym">Sphaeria chrysosperma</name>
    <dbReference type="NCBI Taxonomy" id="252740"/>
    <lineage>
        <taxon>Eukaryota</taxon>
        <taxon>Fungi</taxon>
        <taxon>Dikarya</taxon>
        <taxon>Ascomycota</taxon>
        <taxon>Pezizomycotina</taxon>
        <taxon>Sordariomycetes</taxon>
        <taxon>Sordariomycetidae</taxon>
        <taxon>Diaporthales</taxon>
        <taxon>Cytosporaceae</taxon>
        <taxon>Cytospora</taxon>
    </lineage>
</organism>
<dbReference type="EMBL" id="LJZO01000010">
    <property type="protein sequence ID" value="ROV99841.1"/>
    <property type="molecule type" value="Genomic_DNA"/>
</dbReference>
<keyword evidence="2" id="KW-1185">Reference proteome</keyword>
<comment type="caution">
    <text evidence="1">The sequence shown here is derived from an EMBL/GenBank/DDBJ whole genome shotgun (WGS) entry which is preliminary data.</text>
</comment>